<dbReference type="Gene3D" id="3.30.930.10">
    <property type="entry name" value="Bira Bifunctional Protein, Domain 2"/>
    <property type="match status" value="1"/>
</dbReference>
<comment type="miscellaneous">
    <text evidence="3">The reaction proceeds via a thioester-linked acyl-enzyme intermediate.</text>
</comment>
<name>A0A1I4QAG2_9BACI</name>
<dbReference type="GO" id="GO:0009107">
    <property type="term" value="P:lipoate biosynthetic process"/>
    <property type="evidence" value="ECO:0007669"/>
    <property type="project" value="UniProtKB-UniRule"/>
</dbReference>
<accession>A0A1I4QAG2</accession>
<protein>
    <recommendedName>
        <fullName evidence="3">Octanoyl-[GcvH]:protein N-octanoyltransferase</fullName>
        <ecNumber evidence="3">2.3.1.204</ecNumber>
    </recommendedName>
    <alternativeName>
        <fullName evidence="3">Octanoyl-[GcvH]:E2 amidotransferase</fullName>
    </alternativeName>
</protein>
<feature type="active site" description="Acyl-thioester intermediate" evidence="3">
    <location>
        <position position="146"/>
    </location>
</feature>
<proteinExistence type="inferred from homology"/>
<evidence type="ECO:0000256" key="1">
    <source>
        <dbReference type="ARBA" id="ARBA00022679"/>
    </source>
</evidence>
<organism evidence="5 6">
    <name type="scientific">Salibacterium qingdaonense</name>
    <dbReference type="NCBI Taxonomy" id="266892"/>
    <lineage>
        <taxon>Bacteria</taxon>
        <taxon>Bacillati</taxon>
        <taxon>Bacillota</taxon>
        <taxon>Bacilli</taxon>
        <taxon>Bacillales</taxon>
        <taxon>Bacillaceae</taxon>
    </lineage>
</organism>
<dbReference type="EC" id="2.3.1.204" evidence="3"/>
<dbReference type="RefSeq" id="WP_090928503.1">
    <property type="nucleotide sequence ID" value="NZ_FOTY01000039.1"/>
</dbReference>
<feature type="site" description="Lowers pKa of active site Cys" evidence="3">
    <location>
        <position position="158"/>
    </location>
</feature>
<keyword evidence="6" id="KW-1185">Reference proteome</keyword>
<comment type="pathway">
    <text evidence="3">Protein modification; protein lipoylation via endogenous pathway; protein N(6)-(lipoyl)lysine from octanoyl-[acyl-carrier-protein].</text>
</comment>
<evidence type="ECO:0000313" key="5">
    <source>
        <dbReference type="EMBL" id="SFM37072.1"/>
    </source>
</evidence>
<dbReference type="CDD" id="cd16443">
    <property type="entry name" value="LplA"/>
    <property type="match status" value="1"/>
</dbReference>
<comment type="similarity">
    <text evidence="3">Belongs to the octanoyltransferase LipL family.</text>
</comment>
<dbReference type="Proteomes" id="UP000199668">
    <property type="component" value="Unassembled WGS sequence"/>
</dbReference>
<feature type="domain" description="BPL/LPL catalytic" evidence="4">
    <location>
        <begin position="42"/>
        <end position="226"/>
    </location>
</feature>
<evidence type="ECO:0000259" key="4">
    <source>
        <dbReference type="PROSITE" id="PS51733"/>
    </source>
</evidence>
<dbReference type="InterPro" id="IPR004143">
    <property type="entry name" value="BPL_LPL_catalytic"/>
</dbReference>
<dbReference type="InterPro" id="IPR024897">
    <property type="entry name" value="LipL"/>
</dbReference>
<keyword evidence="2 3" id="KW-0012">Acyltransferase</keyword>
<dbReference type="InterPro" id="IPR045864">
    <property type="entry name" value="aa-tRNA-synth_II/BPL/LPL"/>
</dbReference>
<dbReference type="OrthoDB" id="2080934at2"/>
<sequence>MNMNDMFHGIRWRWVDHAGSGLHFHPLQSFAYDDTFCVSAGTGLGPVMRAWVHSPVVVLGIQDSRLPSAAEGIAFLEEQGYQVIVRNSGGLAVVLDQGIFNLSFIFKENKQFSIHSGYDLMWEAVRRMFPDAPASIDAYEVSGSYCPGDFDLSINGLKFAGISQRRIRGGAAVQIYMAVHGSGAGRARLLEQFYERAVQGGPSKFEWPRIDPQVMASLSELYGNTFTINDILFRLLTMVKEEGAFIEESRLGPDEQQRFHMYYDRVVERNSKALQKAGQQNT</sequence>
<evidence type="ECO:0000256" key="3">
    <source>
        <dbReference type="HAMAP-Rule" id="MF_02119"/>
    </source>
</evidence>
<dbReference type="STRING" id="266892.SAMN04488054_13911"/>
<dbReference type="PROSITE" id="PS51733">
    <property type="entry name" value="BPL_LPL_CATALYTIC"/>
    <property type="match status" value="1"/>
</dbReference>
<dbReference type="Pfam" id="PF21948">
    <property type="entry name" value="LplA-B_cat"/>
    <property type="match status" value="1"/>
</dbReference>
<evidence type="ECO:0000313" key="6">
    <source>
        <dbReference type="Proteomes" id="UP000199668"/>
    </source>
</evidence>
<dbReference type="PANTHER" id="PTHR43679">
    <property type="entry name" value="OCTANOYLTRANSFERASE LIPM-RELATED"/>
    <property type="match status" value="1"/>
</dbReference>
<reference evidence="5 6" key="1">
    <citation type="submission" date="2016-10" db="EMBL/GenBank/DDBJ databases">
        <authorList>
            <person name="de Groot N.N."/>
        </authorList>
    </citation>
    <scope>NUCLEOTIDE SEQUENCE [LARGE SCALE GENOMIC DNA]</scope>
    <source>
        <strain evidence="5 6">CGMCC 1.6134</strain>
    </source>
</reference>
<comment type="catalytic activity">
    <reaction evidence="3">
        <text>N(6)-octanoyl-L-lysyl-[glycine-cleavage complex H protein] + L-lysyl-[lipoyl-carrier protein] = N(6)-octanoyl-L-lysyl-[lipoyl-carrier protein] + L-lysyl-[glycine-cleavage complex H protein]</text>
        <dbReference type="Rhea" id="RHEA:20213"/>
        <dbReference type="Rhea" id="RHEA-COMP:10500"/>
        <dbReference type="Rhea" id="RHEA-COMP:10501"/>
        <dbReference type="Rhea" id="RHEA-COMP:10503"/>
        <dbReference type="Rhea" id="RHEA-COMP:10504"/>
        <dbReference type="ChEBI" id="CHEBI:29969"/>
        <dbReference type="ChEBI" id="CHEBI:78809"/>
        <dbReference type="EC" id="2.3.1.204"/>
    </reaction>
</comment>
<dbReference type="GO" id="GO:0033819">
    <property type="term" value="F:lipoyl(octanoyl) transferase activity"/>
    <property type="evidence" value="ECO:0007669"/>
    <property type="project" value="InterPro"/>
</dbReference>
<dbReference type="AlphaFoldDB" id="A0A1I4QAG2"/>
<dbReference type="InterPro" id="IPR050664">
    <property type="entry name" value="Octanoyltrans_LipM/LipL"/>
</dbReference>
<comment type="function">
    <text evidence="3">Catalyzes the amidotransfer (transamidation) of the octanoyl moiety from octanoyl-GcvH to the lipoyl domain of the E2 subunit of lipoate-dependent enzymes.</text>
</comment>
<evidence type="ECO:0000256" key="2">
    <source>
        <dbReference type="ARBA" id="ARBA00023315"/>
    </source>
</evidence>
<dbReference type="EMBL" id="FOTY01000039">
    <property type="protein sequence ID" value="SFM37072.1"/>
    <property type="molecule type" value="Genomic_DNA"/>
</dbReference>
<dbReference type="HAMAP" id="MF_02119">
    <property type="entry name" value="LipL"/>
    <property type="match status" value="1"/>
</dbReference>
<dbReference type="SUPFAM" id="SSF55681">
    <property type="entry name" value="Class II aaRS and biotin synthetases"/>
    <property type="match status" value="1"/>
</dbReference>
<gene>
    <name evidence="3" type="primary">lipL</name>
    <name evidence="5" type="ORF">SAMN04488054_13911</name>
</gene>
<dbReference type="PANTHER" id="PTHR43679:SF2">
    <property type="entry name" value="OCTANOYL-[GCVH]:PROTEIN N-OCTANOYLTRANSFERASE"/>
    <property type="match status" value="1"/>
</dbReference>
<keyword evidence="1 3" id="KW-0808">Transferase</keyword>
<dbReference type="GO" id="GO:0009249">
    <property type="term" value="P:protein lipoylation"/>
    <property type="evidence" value="ECO:0007669"/>
    <property type="project" value="UniProtKB-UniRule"/>
</dbReference>